<feature type="binding site" description="covalent" evidence="8">
    <location>
        <position position="230"/>
    </location>
    <ligand>
        <name>heme c</name>
        <dbReference type="ChEBI" id="CHEBI:61717"/>
        <label>2</label>
    </ligand>
</feature>
<evidence type="ECO:0000256" key="9">
    <source>
        <dbReference type="PIRSR" id="PIRSR000294-2"/>
    </source>
</evidence>
<feature type="binding site" description="covalent" evidence="8">
    <location>
        <position position="85"/>
    </location>
    <ligand>
        <name>heme c</name>
        <dbReference type="ChEBI" id="CHEBI:61717"/>
        <label>1</label>
    </ligand>
</feature>
<evidence type="ECO:0000259" key="10">
    <source>
        <dbReference type="PROSITE" id="PS51007"/>
    </source>
</evidence>
<keyword evidence="6" id="KW-0560">Oxidoreductase</keyword>
<dbReference type="EMBL" id="CP052909">
    <property type="protein sequence ID" value="QNJ97336.1"/>
    <property type="molecule type" value="Genomic_DNA"/>
</dbReference>
<dbReference type="GO" id="GO:0020037">
    <property type="term" value="F:heme binding"/>
    <property type="evidence" value="ECO:0007669"/>
    <property type="project" value="InterPro"/>
</dbReference>
<keyword evidence="7 9" id="KW-0408">Iron</keyword>
<feature type="binding site" description="covalent" evidence="8">
    <location>
        <position position="82"/>
    </location>
    <ligand>
        <name>heme c</name>
        <dbReference type="ChEBI" id="CHEBI:61717"/>
        <label>1</label>
    </ligand>
</feature>
<evidence type="ECO:0000256" key="6">
    <source>
        <dbReference type="ARBA" id="ARBA00023002"/>
    </source>
</evidence>
<keyword evidence="3 9" id="KW-0479">Metal-binding</keyword>
<comment type="PTM">
    <text evidence="8">Binds 2 heme groups per subunit.</text>
</comment>
<dbReference type="PROSITE" id="PS51257">
    <property type="entry name" value="PROKAR_LIPOPROTEIN"/>
    <property type="match status" value="1"/>
</dbReference>
<dbReference type="InterPro" id="IPR009056">
    <property type="entry name" value="Cyt_c-like_dom"/>
</dbReference>
<dbReference type="GO" id="GO:0042597">
    <property type="term" value="C:periplasmic space"/>
    <property type="evidence" value="ECO:0007669"/>
    <property type="project" value="UniProtKB-SubCell"/>
</dbReference>
<evidence type="ECO:0000256" key="4">
    <source>
        <dbReference type="ARBA" id="ARBA00022729"/>
    </source>
</evidence>
<dbReference type="RefSeq" id="WP_186991009.1">
    <property type="nucleotide sequence ID" value="NZ_CP052909.1"/>
</dbReference>
<comment type="cofactor">
    <cofactor evidence="8">
        <name>heme</name>
        <dbReference type="ChEBI" id="CHEBI:30413"/>
    </cofactor>
    <text evidence="8">Binds 2 heme groups.</text>
</comment>
<feature type="binding site" description="axial binding residue" evidence="9">
    <location>
        <position position="86"/>
    </location>
    <ligand>
        <name>heme c</name>
        <dbReference type="ChEBI" id="CHEBI:61717"/>
        <label>1</label>
    </ligand>
    <ligandPart>
        <name>Fe</name>
        <dbReference type="ChEBI" id="CHEBI:18248"/>
    </ligandPart>
</feature>
<evidence type="ECO:0000256" key="2">
    <source>
        <dbReference type="ARBA" id="ARBA00022617"/>
    </source>
</evidence>
<evidence type="ECO:0000256" key="8">
    <source>
        <dbReference type="PIRSR" id="PIRSR000294-1"/>
    </source>
</evidence>
<reference evidence="11 12" key="1">
    <citation type="submission" date="2020-04" db="EMBL/GenBank/DDBJ databases">
        <title>Genome sequence of Altibacter aquimarinus strain ALE3EI.</title>
        <authorList>
            <person name="Oh H.-M."/>
            <person name="Jang D."/>
        </authorList>
    </citation>
    <scope>NUCLEOTIDE SEQUENCE [LARGE SCALE GENOMIC DNA]</scope>
    <source>
        <strain evidence="11 12">ALE3EI</strain>
    </source>
</reference>
<dbReference type="PROSITE" id="PS51007">
    <property type="entry name" value="CYTC"/>
    <property type="match status" value="1"/>
</dbReference>
<evidence type="ECO:0000313" key="11">
    <source>
        <dbReference type="EMBL" id="QNJ97336.1"/>
    </source>
</evidence>
<feature type="binding site" description="axial binding residue" evidence="9">
    <location>
        <position position="234"/>
    </location>
    <ligand>
        <name>heme c</name>
        <dbReference type="ChEBI" id="CHEBI:61717"/>
        <label>2</label>
    </ligand>
    <ligandPart>
        <name>Fe</name>
        <dbReference type="ChEBI" id="CHEBI:18248"/>
    </ligandPart>
</feature>
<dbReference type="Pfam" id="PF03150">
    <property type="entry name" value="CCP_MauG"/>
    <property type="match status" value="1"/>
</dbReference>
<feature type="binding site" description="covalent" evidence="8">
    <location>
        <position position="233"/>
    </location>
    <ligand>
        <name>heme c</name>
        <dbReference type="ChEBI" id="CHEBI:61717"/>
        <label>2</label>
    </ligand>
</feature>
<gene>
    <name evidence="11" type="ORF">ALE3EI_0760</name>
</gene>
<dbReference type="PANTHER" id="PTHR30600">
    <property type="entry name" value="CYTOCHROME C PEROXIDASE-RELATED"/>
    <property type="match status" value="1"/>
</dbReference>
<dbReference type="GO" id="GO:0004130">
    <property type="term" value="F:cytochrome-c peroxidase activity"/>
    <property type="evidence" value="ECO:0007669"/>
    <property type="project" value="TreeGrafter"/>
</dbReference>
<evidence type="ECO:0000256" key="7">
    <source>
        <dbReference type="ARBA" id="ARBA00023004"/>
    </source>
</evidence>
<feature type="domain" description="Cytochrome c" evidence="10">
    <location>
        <begin position="213"/>
        <end position="344"/>
    </location>
</feature>
<keyword evidence="2 8" id="KW-0349">Heme</keyword>
<dbReference type="GO" id="GO:0009055">
    <property type="term" value="F:electron transfer activity"/>
    <property type="evidence" value="ECO:0007669"/>
    <property type="project" value="InterPro"/>
</dbReference>
<keyword evidence="5" id="KW-0574">Periplasm</keyword>
<dbReference type="Proteomes" id="UP000515514">
    <property type="component" value="Chromosome"/>
</dbReference>
<evidence type="ECO:0000256" key="5">
    <source>
        <dbReference type="ARBA" id="ARBA00022764"/>
    </source>
</evidence>
<evidence type="ECO:0000313" key="12">
    <source>
        <dbReference type="Proteomes" id="UP000515514"/>
    </source>
</evidence>
<dbReference type="GO" id="GO:0046872">
    <property type="term" value="F:metal ion binding"/>
    <property type="evidence" value="ECO:0007669"/>
    <property type="project" value="UniProtKB-KW"/>
</dbReference>
<name>A0A7G8PSM0_9FLAO</name>
<proteinExistence type="predicted"/>
<keyword evidence="11" id="KW-0575">Peroxidase</keyword>
<sequence length="358" mass="39895">MNRNFILYILITCLLISCKKDDESGDDGYMATPLELQVPPLFEDKLLPPVIPADNPQTVEGVALGRKLFFDPILSADNTMACASCHSPSSGFSDSRQFSIGIDGIAGRRNSMPLFNLAWNYTENFFWDGRAVTLENQALEPVEDPIEMHNTWPEAVASIQADTEYPELFQDAFGTTTVDRTLVTKAIAQFVRTLISANSKFDRYTMGTAQLTPSELNGLNVFMDENRGDCFHCHGNPNSPLWTDNIFHNNGLDESFTDRGRGEVTGDPREFGTFKSPSLRNLAYTAPYMHDGRFETLEEVINHYSEGLVYSSTIDPLMKKVDQGGVQLSEQDKADLKAFLLTLSDPSFISNPAFQNPN</sequence>
<dbReference type="KEGG" id="alti:ALE3EI_0760"/>
<keyword evidence="4" id="KW-0732">Signal</keyword>
<dbReference type="InterPro" id="IPR036909">
    <property type="entry name" value="Cyt_c-like_dom_sf"/>
</dbReference>
<dbReference type="InterPro" id="IPR026259">
    <property type="entry name" value="MauG/Cytc_peroxidase"/>
</dbReference>
<dbReference type="InterPro" id="IPR051395">
    <property type="entry name" value="Cytochrome_c_Peroxidase/MauG"/>
</dbReference>
<dbReference type="Gene3D" id="1.10.760.10">
    <property type="entry name" value="Cytochrome c-like domain"/>
    <property type="match status" value="2"/>
</dbReference>
<comment type="subcellular location">
    <subcellularLocation>
        <location evidence="1">Periplasm</location>
    </subcellularLocation>
</comment>
<dbReference type="InterPro" id="IPR004852">
    <property type="entry name" value="Di-haem_cyt_c_peroxidsae"/>
</dbReference>
<accession>A0A7G8PSM0</accession>
<evidence type="ECO:0000256" key="1">
    <source>
        <dbReference type="ARBA" id="ARBA00004418"/>
    </source>
</evidence>
<dbReference type="AlphaFoldDB" id="A0A7G8PSM0"/>
<keyword evidence="12" id="KW-1185">Reference proteome</keyword>
<protein>
    <submittedName>
        <fullName evidence="11">Cytochrome C peroxidase</fullName>
    </submittedName>
</protein>
<dbReference type="SUPFAM" id="SSF46626">
    <property type="entry name" value="Cytochrome c"/>
    <property type="match status" value="2"/>
</dbReference>
<dbReference type="PANTHER" id="PTHR30600:SF10">
    <property type="entry name" value="BLL6722 PROTEIN"/>
    <property type="match status" value="1"/>
</dbReference>
<dbReference type="PIRSF" id="PIRSF000294">
    <property type="entry name" value="Cytochrome-c_peroxidase"/>
    <property type="match status" value="1"/>
</dbReference>
<evidence type="ECO:0000256" key="3">
    <source>
        <dbReference type="ARBA" id="ARBA00022723"/>
    </source>
</evidence>
<organism evidence="11 12">
    <name type="scientific">Constantimarinum furrinae</name>
    <dbReference type="NCBI Taxonomy" id="2562285"/>
    <lineage>
        <taxon>Bacteria</taxon>
        <taxon>Pseudomonadati</taxon>
        <taxon>Bacteroidota</taxon>
        <taxon>Flavobacteriia</taxon>
        <taxon>Flavobacteriales</taxon>
        <taxon>Flavobacteriaceae</taxon>
        <taxon>Altibacter/Constantimarinum group</taxon>
        <taxon>Constantimarinum</taxon>
    </lineage>
</organism>